<reference evidence="2 3" key="1">
    <citation type="submission" date="2017-03" db="EMBL/GenBank/DDBJ databases">
        <title>Draft genome sequence of Streptomyces scabrisporus NF3, endophyte isolated from Amphipterygium adstringens.</title>
        <authorList>
            <person name="Vazquez M."/>
            <person name="Ceapa C.D."/>
            <person name="Rodriguez Luna D."/>
            <person name="Sanchez Esquivel S."/>
        </authorList>
    </citation>
    <scope>NUCLEOTIDE SEQUENCE [LARGE SCALE GENOMIC DNA]</scope>
    <source>
        <strain evidence="2 3">NF3</strain>
    </source>
</reference>
<feature type="region of interest" description="Disordered" evidence="1">
    <location>
        <begin position="30"/>
        <end position="79"/>
    </location>
</feature>
<dbReference type="EMBL" id="MWQN01000003">
    <property type="protein sequence ID" value="OPC77819.1"/>
    <property type="molecule type" value="Genomic_DNA"/>
</dbReference>
<evidence type="ECO:0000256" key="1">
    <source>
        <dbReference type="SAM" id="MobiDB-lite"/>
    </source>
</evidence>
<evidence type="ECO:0000313" key="2">
    <source>
        <dbReference type="EMBL" id="OPC77819.1"/>
    </source>
</evidence>
<comment type="caution">
    <text evidence="2">The sequence shown here is derived from an EMBL/GenBank/DDBJ whole genome shotgun (WGS) entry which is preliminary data.</text>
</comment>
<dbReference type="STRING" id="159449.B4N89_36720"/>
<sequence length="79" mass="8395">MGTSRLDGAETVRPGRTYADVVSVIPDRYTYRRPRAPDGSPGGASLRRRPSTMADRAPSAPSPANGNDTATRGPHECNV</sequence>
<dbReference type="Proteomes" id="UP000190037">
    <property type="component" value="Unassembled WGS sequence"/>
</dbReference>
<gene>
    <name evidence="2" type="ORF">B4N89_36720</name>
</gene>
<dbReference type="AlphaFoldDB" id="A0A1T3NLQ5"/>
<accession>A0A1T3NLQ5</accession>
<keyword evidence="3" id="KW-1185">Reference proteome</keyword>
<evidence type="ECO:0000313" key="3">
    <source>
        <dbReference type="Proteomes" id="UP000190037"/>
    </source>
</evidence>
<organism evidence="2 3">
    <name type="scientific">Embleya scabrispora</name>
    <dbReference type="NCBI Taxonomy" id="159449"/>
    <lineage>
        <taxon>Bacteria</taxon>
        <taxon>Bacillati</taxon>
        <taxon>Actinomycetota</taxon>
        <taxon>Actinomycetes</taxon>
        <taxon>Kitasatosporales</taxon>
        <taxon>Streptomycetaceae</taxon>
        <taxon>Embleya</taxon>
    </lineage>
</organism>
<name>A0A1T3NLQ5_9ACTN</name>
<protein>
    <submittedName>
        <fullName evidence="2">Uncharacterized protein</fullName>
    </submittedName>
</protein>
<proteinExistence type="predicted"/>